<comment type="caution">
    <text evidence="1">The sequence shown here is derived from an EMBL/GenBank/DDBJ whole genome shotgun (WGS) entry which is preliminary data.</text>
</comment>
<gene>
    <name evidence="1" type="ORF">LCGC14_1713460</name>
</gene>
<protein>
    <submittedName>
        <fullName evidence="1">Uncharacterized protein</fullName>
    </submittedName>
</protein>
<dbReference type="EMBL" id="LAZR01015321">
    <property type="protein sequence ID" value="KKM13707.1"/>
    <property type="molecule type" value="Genomic_DNA"/>
</dbReference>
<evidence type="ECO:0000313" key="1">
    <source>
        <dbReference type="EMBL" id="KKM13707.1"/>
    </source>
</evidence>
<accession>A0A0F9HEZ3</accession>
<name>A0A0F9HEZ3_9ZZZZ</name>
<sequence>MAKIDKWEINSAVDTLIEAQKIMNNKKLLPRVKRAFVEKQRAMAEAALELKVAAKQKHMRDGK</sequence>
<dbReference type="AlphaFoldDB" id="A0A0F9HEZ3"/>
<proteinExistence type="predicted"/>
<organism evidence="1">
    <name type="scientific">marine sediment metagenome</name>
    <dbReference type="NCBI Taxonomy" id="412755"/>
    <lineage>
        <taxon>unclassified sequences</taxon>
        <taxon>metagenomes</taxon>
        <taxon>ecological metagenomes</taxon>
    </lineage>
</organism>
<reference evidence="1" key="1">
    <citation type="journal article" date="2015" name="Nature">
        <title>Complex archaea that bridge the gap between prokaryotes and eukaryotes.</title>
        <authorList>
            <person name="Spang A."/>
            <person name="Saw J.H."/>
            <person name="Jorgensen S.L."/>
            <person name="Zaremba-Niedzwiedzka K."/>
            <person name="Martijn J."/>
            <person name="Lind A.E."/>
            <person name="van Eijk R."/>
            <person name="Schleper C."/>
            <person name="Guy L."/>
            <person name="Ettema T.J."/>
        </authorList>
    </citation>
    <scope>NUCLEOTIDE SEQUENCE</scope>
</reference>